<accession>A0A3E3E407</accession>
<comment type="caution">
    <text evidence="1">The sequence shown here is derived from an EMBL/GenBank/DDBJ whole genome shotgun (WGS) entry which is preliminary data.</text>
</comment>
<dbReference type="Proteomes" id="UP000260721">
    <property type="component" value="Unassembled WGS sequence"/>
</dbReference>
<organism evidence="1 2">
    <name type="scientific">Faecalicoccus pleomorphus</name>
    <dbReference type="NCBI Taxonomy" id="1323"/>
    <lineage>
        <taxon>Bacteria</taxon>
        <taxon>Bacillati</taxon>
        <taxon>Bacillota</taxon>
        <taxon>Erysipelotrichia</taxon>
        <taxon>Erysipelotrichales</taxon>
        <taxon>Erysipelotrichaceae</taxon>
        <taxon>Faecalicoccus</taxon>
    </lineage>
</organism>
<dbReference type="EMBL" id="QUSK01000013">
    <property type="protein sequence ID" value="RGD76343.1"/>
    <property type="molecule type" value="Genomic_DNA"/>
</dbReference>
<sequence length="191" mass="21785">MNLEEAIKATELSEETVYCEIDPETREISVPETYRIIGVESDEDVERVWFKCPKIVGDNIDLSTLFIYVNFENASGEKDRYYCDDMSVDGDFITFSWLISRKCAKSKGTVRFIVCAKKSQEDDVTNEWNTTVAEAEVLEGLEPDESFEETQPDIINQILEEIDKIKDMGGVSGTSSFYINEYGHLIQVIDD</sequence>
<dbReference type="AlphaFoldDB" id="A0A3E3E407"/>
<reference evidence="1 2" key="1">
    <citation type="submission" date="2018-08" db="EMBL/GenBank/DDBJ databases">
        <title>A genome reference for cultivated species of the human gut microbiota.</title>
        <authorList>
            <person name="Zou Y."/>
            <person name="Xue W."/>
            <person name="Luo G."/>
        </authorList>
    </citation>
    <scope>NUCLEOTIDE SEQUENCE [LARGE SCALE GENOMIC DNA]</scope>
    <source>
        <strain evidence="1 2">TF08-11</strain>
    </source>
</reference>
<proteinExistence type="predicted"/>
<protein>
    <submittedName>
        <fullName evidence="1">Uncharacterized protein</fullName>
    </submittedName>
</protein>
<dbReference type="RefSeq" id="WP_117446281.1">
    <property type="nucleotide sequence ID" value="NZ_QUSK01000013.1"/>
</dbReference>
<evidence type="ECO:0000313" key="1">
    <source>
        <dbReference type="EMBL" id="RGD76343.1"/>
    </source>
</evidence>
<gene>
    <name evidence="1" type="ORF">DXC78_06535</name>
</gene>
<evidence type="ECO:0000313" key="2">
    <source>
        <dbReference type="Proteomes" id="UP000260721"/>
    </source>
</evidence>
<name>A0A3E3E407_9FIRM</name>